<dbReference type="InterPro" id="IPR000719">
    <property type="entry name" value="Prot_kinase_dom"/>
</dbReference>
<dbReference type="AlphaFoldDB" id="A0A4Y7K2T0"/>
<evidence type="ECO:0000256" key="1">
    <source>
        <dbReference type="ARBA" id="ARBA00004370"/>
    </source>
</evidence>
<evidence type="ECO:0000256" key="3">
    <source>
        <dbReference type="ARBA" id="ARBA00023136"/>
    </source>
</evidence>
<evidence type="ECO:0000259" key="4">
    <source>
        <dbReference type="PROSITE" id="PS50011"/>
    </source>
</evidence>
<dbReference type="PANTHER" id="PTHR47985:SF44">
    <property type="entry name" value="SERINE_THREONINE-PROTEIN KINASE PBS1"/>
    <property type="match status" value="1"/>
</dbReference>
<reference evidence="5 6" key="1">
    <citation type="journal article" date="2018" name="Science">
        <title>The opium poppy genome and morphinan production.</title>
        <authorList>
            <person name="Guo L."/>
            <person name="Winzer T."/>
            <person name="Yang X."/>
            <person name="Li Y."/>
            <person name="Ning Z."/>
            <person name="He Z."/>
            <person name="Teodor R."/>
            <person name="Lu Y."/>
            <person name="Bowser T.A."/>
            <person name="Graham I.A."/>
            <person name="Ye K."/>
        </authorList>
    </citation>
    <scope>NUCLEOTIDE SEQUENCE [LARGE SCALE GENOMIC DNA]</scope>
    <source>
        <strain evidence="6">cv. HN1</strain>
        <tissue evidence="5">Leaves</tissue>
    </source>
</reference>
<evidence type="ECO:0000256" key="2">
    <source>
        <dbReference type="ARBA" id="ARBA00022527"/>
    </source>
</evidence>
<keyword evidence="2" id="KW-0418">Kinase</keyword>
<keyword evidence="3" id="KW-0472">Membrane</keyword>
<protein>
    <recommendedName>
        <fullName evidence="4">Protein kinase domain-containing protein</fullName>
    </recommendedName>
</protein>
<accession>A0A4Y7K2T0</accession>
<dbReference type="SUPFAM" id="SSF56112">
    <property type="entry name" value="Protein kinase-like (PK-like)"/>
    <property type="match status" value="1"/>
</dbReference>
<evidence type="ECO:0000313" key="5">
    <source>
        <dbReference type="EMBL" id="RZC66219.1"/>
    </source>
</evidence>
<feature type="domain" description="Protein kinase" evidence="4">
    <location>
        <begin position="30"/>
        <end position="326"/>
    </location>
</feature>
<gene>
    <name evidence="5" type="ORF">C5167_009910</name>
</gene>
<dbReference type="InterPro" id="IPR001245">
    <property type="entry name" value="Ser-Thr/Tyr_kinase_cat_dom"/>
</dbReference>
<dbReference type="Pfam" id="PF07714">
    <property type="entry name" value="PK_Tyr_Ser-Thr"/>
    <property type="match status" value="1"/>
</dbReference>
<keyword evidence="2" id="KW-0808">Transferase</keyword>
<keyword evidence="2" id="KW-0723">Serine/threonine-protein kinase</keyword>
<dbReference type="GO" id="GO:0005524">
    <property type="term" value="F:ATP binding"/>
    <property type="evidence" value="ECO:0007669"/>
    <property type="project" value="InterPro"/>
</dbReference>
<proteinExistence type="predicted"/>
<organism evidence="5 6">
    <name type="scientific">Papaver somniferum</name>
    <name type="common">Opium poppy</name>
    <dbReference type="NCBI Taxonomy" id="3469"/>
    <lineage>
        <taxon>Eukaryota</taxon>
        <taxon>Viridiplantae</taxon>
        <taxon>Streptophyta</taxon>
        <taxon>Embryophyta</taxon>
        <taxon>Tracheophyta</taxon>
        <taxon>Spermatophyta</taxon>
        <taxon>Magnoliopsida</taxon>
        <taxon>Ranunculales</taxon>
        <taxon>Papaveraceae</taxon>
        <taxon>Papaveroideae</taxon>
        <taxon>Papaver</taxon>
    </lineage>
</organism>
<dbReference type="InterPro" id="IPR011009">
    <property type="entry name" value="Kinase-like_dom_sf"/>
</dbReference>
<evidence type="ECO:0000313" key="6">
    <source>
        <dbReference type="Proteomes" id="UP000316621"/>
    </source>
</evidence>
<sequence>MANINSGDAEDFTAVTKFTFQELAAATGNFAPESILGEGKCGRTFRGCLKSSGQISLFLLAITKFSVVAVRQVNEKSVSNIYRGQSLSSTINLRSLLYHPNIVDMIGYCIDGDQIFFVYNFLPSGSLKDHLHDLPPNKKPLDWNTRIKIAAKGIKYLHEKSKPPVIHGNIKPSNILLCKGYHPKLSDFLGFKERIPESDKSNHARIFSSQCYRHAPEFYMKFKLTQRSDIYSFGLVLLELISGRMAEIRPSLIEWLIELLVCLVIVRAKRKLVGGHEFTALADPLLKGRYPEQGLYQALSLAAECLQSKDASRPRIGDVVNVLSNLASQIYDPKTIQINRAGTLTIGNLDKERLTELWQHVWSFPT</sequence>
<dbReference type="Gene3D" id="1.10.510.10">
    <property type="entry name" value="Transferase(Phosphotransferase) domain 1"/>
    <property type="match status" value="1"/>
</dbReference>
<dbReference type="PROSITE" id="PS50011">
    <property type="entry name" value="PROTEIN_KINASE_DOM"/>
    <property type="match status" value="1"/>
</dbReference>
<dbReference type="PANTHER" id="PTHR47985">
    <property type="entry name" value="OS07G0668900 PROTEIN"/>
    <property type="match status" value="1"/>
</dbReference>
<dbReference type="GO" id="GO:0004674">
    <property type="term" value="F:protein serine/threonine kinase activity"/>
    <property type="evidence" value="ECO:0007669"/>
    <property type="project" value="UniProtKB-KW"/>
</dbReference>
<dbReference type="Gene3D" id="3.30.200.20">
    <property type="entry name" value="Phosphorylase Kinase, domain 1"/>
    <property type="match status" value="1"/>
</dbReference>
<dbReference type="Proteomes" id="UP000316621">
    <property type="component" value="Chromosome 6"/>
</dbReference>
<dbReference type="EMBL" id="CM010720">
    <property type="protein sequence ID" value="RZC66219.1"/>
    <property type="molecule type" value="Genomic_DNA"/>
</dbReference>
<comment type="subcellular location">
    <subcellularLocation>
        <location evidence="1">Membrane</location>
    </subcellularLocation>
</comment>
<dbReference type="Gramene" id="RZC66219">
    <property type="protein sequence ID" value="RZC66219"/>
    <property type="gene ID" value="C5167_009910"/>
</dbReference>
<name>A0A4Y7K2T0_PAPSO</name>
<keyword evidence="6" id="KW-1185">Reference proteome</keyword>
<dbReference type="GO" id="GO:0016020">
    <property type="term" value="C:membrane"/>
    <property type="evidence" value="ECO:0007669"/>
    <property type="project" value="UniProtKB-SubCell"/>
</dbReference>